<reference evidence="1 2" key="1">
    <citation type="submission" date="2017-09" db="EMBL/GenBank/DDBJ databases">
        <title>Metagenomic Analysis Reveals Denitrifying Candidatus Accumulibacter and Flanking Population as a Source of N2O.</title>
        <authorList>
            <person name="Gao H."/>
            <person name="Mao Y."/>
            <person name="Zhao X."/>
            <person name="Liu W.-T."/>
            <person name="Zhang T."/>
            <person name="Wells G."/>
        </authorList>
    </citation>
    <scope>NUCLEOTIDE SEQUENCE [LARGE SCALE GENOMIC DNA]</scope>
    <source>
        <strain evidence="1">CANDO_2_IC</strain>
    </source>
</reference>
<dbReference type="Proteomes" id="UP000342300">
    <property type="component" value="Unassembled WGS sequence"/>
</dbReference>
<sequence length="185" mass="19850">GIEAFSDANLLPGGWDLILSCQVLEHVSAPAQYLRDLAGLLADGGLLYVEVPAEAWRPAPGSRKLRDACLRLLLRIRPLLIAADVLCTASRIKLGRLPPLGFVAMREHLNYFTTESVQALLCNSGFVIDASGINSTGQIFALARKTTTNDDPLGEGDDVGRHLVNDPSAKPAVRRPGATLRVQSV</sequence>
<dbReference type="Pfam" id="PF13489">
    <property type="entry name" value="Methyltransf_23"/>
    <property type="match status" value="1"/>
</dbReference>
<evidence type="ECO:0008006" key="3">
    <source>
        <dbReference type="Google" id="ProtNLM"/>
    </source>
</evidence>
<dbReference type="EMBL" id="PDHS01000466">
    <property type="protein sequence ID" value="MQM32217.1"/>
    <property type="molecule type" value="Genomic_DNA"/>
</dbReference>
<dbReference type="SUPFAM" id="SSF53335">
    <property type="entry name" value="S-adenosyl-L-methionine-dependent methyltransferases"/>
    <property type="match status" value="1"/>
</dbReference>
<protein>
    <recommendedName>
        <fullName evidence="3">Class I SAM-dependent methyltransferase</fullName>
    </recommendedName>
</protein>
<gene>
    <name evidence="1" type="ORF">CRU78_17605</name>
</gene>
<dbReference type="AlphaFoldDB" id="A0A6A7RXC3"/>
<evidence type="ECO:0000313" key="1">
    <source>
        <dbReference type="EMBL" id="MQM32217.1"/>
    </source>
</evidence>
<proteinExistence type="predicted"/>
<dbReference type="Gene3D" id="3.40.50.150">
    <property type="entry name" value="Vaccinia Virus protein VP39"/>
    <property type="match status" value="1"/>
</dbReference>
<name>A0A6A7RXC3_9PROT</name>
<accession>A0A6A7RXC3</accession>
<organism evidence="1 2">
    <name type="scientific">Candidatus Accumulibacter phosphatis</name>
    <dbReference type="NCBI Taxonomy" id="327160"/>
    <lineage>
        <taxon>Bacteria</taxon>
        <taxon>Pseudomonadati</taxon>
        <taxon>Pseudomonadota</taxon>
        <taxon>Betaproteobacteria</taxon>
        <taxon>Candidatus Accumulibacter</taxon>
    </lineage>
</organism>
<dbReference type="InterPro" id="IPR029063">
    <property type="entry name" value="SAM-dependent_MTases_sf"/>
</dbReference>
<evidence type="ECO:0000313" key="2">
    <source>
        <dbReference type="Proteomes" id="UP000342300"/>
    </source>
</evidence>
<feature type="non-terminal residue" evidence="1">
    <location>
        <position position="1"/>
    </location>
</feature>
<comment type="caution">
    <text evidence="1">The sequence shown here is derived from an EMBL/GenBank/DDBJ whole genome shotgun (WGS) entry which is preliminary data.</text>
</comment>